<dbReference type="InterPro" id="IPR051202">
    <property type="entry name" value="Peptidase_C40"/>
</dbReference>
<evidence type="ECO:0000256" key="2">
    <source>
        <dbReference type="ARBA" id="ARBA00022670"/>
    </source>
</evidence>
<evidence type="ECO:0000259" key="7">
    <source>
        <dbReference type="PROSITE" id="PS51935"/>
    </source>
</evidence>
<evidence type="ECO:0000256" key="4">
    <source>
        <dbReference type="ARBA" id="ARBA00022737"/>
    </source>
</evidence>
<proteinExistence type="inferred from homology"/>
<dbReference type="Gene3D" id="3.90.1720.10">
    <property type="entry name" value="endopeptidase domain like (from Nostoc punctiforme)"/>
    <property type="match status" value="1"/>
</dbReference>
<dbReference type="PANTHER" id="PTHR47053:SF1">
    <property type="entry name" value="MUREIN DD-ENDOPEPTIDASE MEPH-RELATED"/>
    <property type="match status" value="1"/>
</dbReference>
<dbReference type="InterPro" id="IPR018392">
    <property type="entry name" value="LysM"/>
</dbReference>
<dbReference type="SUPFAM" id="SSF54001">
    <property type="entry name" value="Cysteine proteinases"/>
    <property type="match status" value="1"/>
</dbReference>
<keyword evidence="6" id="KW-0788">Thiol protease</keyword>
<dbReference type="InterPro" id="IPR038765">
    <property type="entry name" value="Papain-like_cys_pep_sf"/>
</dbReference>
<dbReference type="RefSeq" id="WP_344917570.1">
    <property type="nucleotide sequence ID" value="NZ_BAAAYO010000021.1"/>
</dbReference>
<dbReference type="PANTHER" id="PTHR47053">
    <property type="entry name" value="MUREIN DD-ENDOPEPTIDASE MEPH-RELATED"/>
    <property type="match status" value="1"/>
</dbReference>
<comment type="similarity">
    <text evidence="1">Belongs to the peptidase C40 family.</text>
</comment>
<keyword evidence="5" id="KW-0378">Hydrolase</keyword>
<keyword evidence="9" id="KW-1185">Reference proteome</keyword>
<keyword evidence="4" id="KW-0677">Repeat</keyword>
<keyword evidence="3" id="KW-0732">Signal</keyword>
<evidence type="ECO:0000313" key="9">
    <source>
        <dbReference type="Proteomes" id="UP001589619"/>
    </source>
</evidence>
<evidence type="ECO:0000256" key="1">
    <source>
        <dbReference type="ARBA" id="ARBA00007074"/>
    </source>
</evidence>
<gene>
    <name evidence="8" type="ORF">ACFFNY_32885</name>
</gene>
<dbReference type="Proteomes" id="UP001589619">
    <property type="component" value="Unassembled WGS sequence"/>
</dbReference>
<dbReference type="PROSITE" id="PS51935">
    <property type="entry name" value="NLPC_P60"/>
    <property type="match status" value="1"/>
</dbReference>
<dbReference type="Gene3D" id="3.10.350.10">
    <property type="entry name" value="LysM domain"/>
    <property type="match status" value="1"/>
</dbReference>
<accession>A0ABV5W7X6</accession>
<name>A0ABV5W7X6_9BACL</name>
<dbReference type="InterPro" id="IPR036779">
    <property type="entry name" value="LysM_dom_sf"/>
</dbReference>
<reference evidence="8 9" key="1">
    <citation type="submission" date="2024-09" db="EMBL/GenBank/DDBJ databases">
        <authorList>
            <person name="Sun Q."/>
            <person name="Mori K."/>
        </authorList>
    </citation>
    <scope>NUCLEOTIDE SEQUENCE [LARGE SCALE GENOMIC DNA]</scope>
    <source>
        <strain evidence="8 9">JCM 12520</strain>
    </source>
</reference>
<keyword evidence="2" id="KW-0645">Protease</keyword>
<sequence>MAGDTLRSLARLLNTTVKKLLSVNKNLKEPIRPDTKVIIPTIDFDAILPAGTRKPVRVRQHVELAPAILRLGRSLLGTPYRFGAGPYPRSKRFDCSSYTQYIFGRNGVQLPRTSTQQSRRGKPIQRSQIEAGDLIFFRRDRYSDNRVGHVGVDIGNGRMFNTYKSPPGVTVTRWRSPYWLKRYITARELL</sequence>
<dbReference type="InterPro" id="IPR000064">
    <property type="entry name" value="NLP_P60_dom"/>
</dbReference>
<evidence type="ECO:0000256" key="6">
    <source>
        <dbReference type="ARBA" id="ARBA00022807"/>
    </source>
</evidence>
<organism evidence="8 9">
    <name type="scientific">Paenibacillus hodogayensis</name>
    <dbReference type="NCBI Taxonomy" id="279208"/>
    <lineage>
        <taxon>Bacteria</taxon>
        <taxon>Bacillati</taxon>
        <taxon>Bacillota</taxon>
        <taxon>Bacilli</taxon>
        <taxon>Bacillales</taxon>
        <taxon>Paenibacillaceae</taxon>
        <taxon>Paenibacillus</taxon>
    </lineage>
</organism>
<feature type="domain" description="NlpC/P60" evidence="7">
    <location>
        <begin position="62"/>
        <end position="190"/>
    </location>
</feature>
<evidence type="ECO:0000256" key="5">
    <source>
        <dbReference type="ARBA" id="ARBA00022801"/>
    </source>
</evidence>
<dbReference type="EMBL" id="JBHMAG010000022">
    <property type="protein sequence ID" value="MFB9756398.1"/>
    <property type="molecule type" value="Genomic_DNA"/>
</dbReference>
<evidence type="ECO:0000313" key="8">
    <source>
        <dbReference type="EMBL" id="MFB9756398.1"/>
    </source>
</evidence>
<comment type="caution">
    <text evidence="8">The sequence shown here is derived from an EMBL/GenBank/DDBJ whole genome shotgun (WGS) entry which is preliminary data.</text>
</comment>
<dbReference type="Pfam" id="PF01476">
    <property type="entry name" value="LysM"/>
    <property type="match status" value="1"/>
</dbReference>
<protein>
    <submittedName>
        <fullName evidence="8">C40 family peptidase</fullName>
    </submittedName>
</protein>
<dbReference type="Pfam" id="PF00877">
    <property type="entry name" value="NLPC_P60"/>
    <property type="match status" value="1"/>
</dbReference>
<evidence type="ECO:0000256" key="3">
    <source>
        <dbReference type="ARBA" id="ARBA00022729"/>
    </source>
</evidence>